<accession>A0AAD2CEH9</accession>
<sequence length="204" mass="23814">MACPYSSRKGYSTLDTQHEYLKLVDNPSEIDLSLDANMDQTTSLYFWQLYSIWGKDPILDICEAFYKSIYSVSEEKGDEIGDVELKQAFERLDTMRHHINVQAAYWIDAMGGGRAYHGGLFRLRYHHTGRAGPKVMTADNARRWMRHMHGAICQNHKHFEQDHRILPCVISFLETKMKSYADLHEFEFDASDFDLEKFQQAPHQ</sequence>
<organism evidence="5 6">
    <name type="scientific">Cylindrotheca closterium</name>
    <dbReference type="NCBI Taxonomy" id="2856"/>
    <lineage>
        <taxon>Eukaryota</taxon>
        <taxon>Sar</taxon>
        <taxon>Stramenopiles</taxon>
        <taxon>Ochrophyta</taxon>
        <taxon>Bacillariophyta</taxon>
        <taxon>Bacillariophyceae</taxon>
        <taxon>Bacillariophycidae</taxon>
        <taxon>Bacillariales</taxon>
        <taxon>Bacillariaceae</taxon>
        <taxon>Cylindrotheca</taxon>
    </lineage>
</organism>
<keyword evidence="1" id="KW-0813">Transport</keyword>
<dbReference type="Gene3D" id="1.10.490.10">
    <property type="entry name" value="Globins"/>
    <property type="match status" value="1"/>
</dbReference>
<dbReference type="Pfam" id="PF01152">
    <property type="entry name" value="Bac_globin"/>
    <property type="match status" value="1"/>
</dbReference>
<dbReference type="InterPro" id="IPR001486">
    <property type="entry name" value="Hemoglobin_trunc"/>
</dbReference>
<dbReference type="GO" id="GO:0046872">
    <property type="term" value="F:metal ion binding"/>
    <property type="evidence" value="ECO:0007669"/>
    <property type="project" value="UniProtKB-KW"/>
</dbReference>
<evidence type="ECO:0000256" key="1">
    <source>
        <dbReference type="ARBA" id="ARBA00022448"/>
    </source>
</evidence>
<proteinExistence type="predicted"/>
<dbReference type="Proteomes" id="UP001295423">
    <property type="component" value="Unassembled WGS sequence"/>
</dbReference>
<comment type="caution">
    <text evidence="5">The sequence shown here is derived from an EMBL/GenBank/DDBJ whole genome shotgun (WGS) entry which is preliminary data.</text>
</comment>
<reference evidence="5" key="1">
    <citation type="submission" date="2023-08" db="EMBL/GenBank/DDBJ databases">
        <authorList>
            <person name="Audoor S."/>
            <person name="Bilcke G."/>
        </authorList>
    </citation>
    <scope>NUCLEOTIDE SEQUENCE</scope>
</reference>
<keyword evidence="2" id="KW-0349">Heme</keyword>
<dbReference type="SUPFAM" id="SSF46458">
    <property type="entry name" value="Globin-like"/>
    <property type="match status" value="1"/>
</dbReference>
<evidence type="ECO:0000256" key="4">
    <source>
        <dbReference type="ARBA" id="ARBA00023004"/>
    </source>
</evidence>
<gene>
    <name evidence="5" type="ORF">CYCCA115_LOCUS2730</name>
</gene>
<dbReference type="GO" id="GO:0019825">
    <property type="term" value="F:oxygen binding"/>
    <property type="evidence" value="ECO:0007669"/>
    <property type="project" value="InterPro"/>
</dbReference>
<dbReference type="EMBL" id="CAKOGP040000213">
    <property type="protein sequence ID" value="CAJ1932191.1"/>
    <property type="molecule type" value="Genomic_DNA"/>
</dbReference>
<dbReference type="GO" id="GO:0020037">
    <property type="term" value="F:heme binding"/>
    <property type="evidence" value="ECO:0007669"/>
    <property type="project" value="InterPro"/>
</dbReference>
<dbReference type="AlphaFoldDB" id="A0AAD2CEH9"/>
<dbReference type="InterPro" id="IPR009050">
    <property type="entry name" value="Globin-like_sf"/>
</dbReference>
<protein>
    <submittedName>
        <fullName evidence="5">Uncharacterized protein</fullName>
    </submittedName>
</protein>
<evidence type="ECO:0000256" key="3">
    <source>
        <dbReference type="ARBA" id="ARBA00022723"/>
    </source>
</evidence>
<evidence type="ECO:0000313" key="5">
    <source>
        <dbReference type="EMBL" id="CAJ1932191.1"/>
    </source>
</evidence>
<keyword evidence="6" id="KW-1185">Reference proteome</keyword>
<keyword evidence="3" id="KW-0479">Metal-binding</keyword>
<dbReference type="InterPro" id="IPR012292">
    <property type="entry name" value="Globin/Proto"/>
</dbReference>
<evidence type="ECO:0000313" key="6">
    <source>
        <dbReference type="Proteomes" id="UP001295423"/>
    </source>
</evidence>
<evidence type="ECO:0000256" key="2">
    <source>
        <dbReference type="ARBA" id="ARBA00022617"/>
    </source>
</evidence>
<name>A0AAD2CEH9_9STRA</name>
<keyword evidence="4" id="KW-0408">Iron</keyword>